<dbReference type="Proteomes" id="UP000712600">
    <property type="component" value="Unassembled WGS sequence"/>
</dbReference>
<evidence type="ECO:0000313" key="1">
    <source>
        <dbReference type="EMBL" id="KAF3514059.1"/>
    </source>
</evidence>
<dbReference type="EMBL" id="QGKX02001521">
    <property type="protein sequence ID" value="KAF3514059.1"/>
    <property type="molecule type" value="Genomic_DNA"/>
</dbReference>
<organism evidence="1 2">
    <name type="scientific">Brassica cretica</name>
    <name type="common">Mustard</name>
    <dbReference type="NCBI Taxonomy" id="69181"/>
    <lineage>
        <taxon>Eukaryota</taxon>
        <taxon>Viridiplantae</taxon>
        <taxon>Streptophyta</taxon>
        <taxon>Embryophyta</taxon>
        <taxon>Tracheophyta</taxon>
        <taxon>Spermatophyta</taxon>
        <taxon>Magnoliopsida</taxon>
        <taxon>eudicotyledons</taxon>
        <taxon>Gunneridae</taxon>
        <taxon>Pentapetalae</taxon>
        <taxon>rosids</taxon>
        <taxon>malvids</taxon>
        <taxon>Brassicales</taxon>
        <taxon>Brassicaceae</taxon>
        <taxon>Brassiceae</taxon>
        <taxon>Brassica</taxon>
    </lineage>
</organism>
<evidence type="ECO:0000313" key="2">
    <source>
        <dbReference type="Proteomes" id="UP000712600"/>
    </source>
</evidence>
<gene>
    <name evidence="1" type="ORF">F2Q69_00002976</name>
</gene>
<protein>
    <submittedName>
        <fullName evidence="1">Uncharacterized protein</fullName>
    </submittedName>
</protein>
<sequence>MGQETAALEEEKLKSELSIIRKDSLRAGERVNLDKQLQERASKKKSCGQPVTSKTCFECDLEGQETAALEEEKLKSELSIIRKDSLRAGERVNLDKQLQERASKKK</sequence>
<comment type="caution">
    <text evidence="1">The sequence shown here is derived from an EMBL/GenBank/DDBJ whole genome shotgun (WGS) entry which is preliminary data.</text>
</comment>
<name>A0A8S9PF25_BRACR</name>
<reference evidence="1" key="1">
    <citation type="submission" date="2019-12" db="EMBL/GenBank/DDBJ databases">
        <title>Genome sequencing and annotation of Brassica cretica.</title>
        <authorList>
            <person name="Studholme D.J."/>
            <person name="Sarris P."/>
        </authorList>
    </citation>
    <scope>NUCLEOTIDE SEQUENCE</scope>
    <source>
        <strain evidence="1">PFS-109/04</strain>
        <tissue evidence="1">Leaf</tissue>
    </source>
</reference>
<dbReference type="AlphaFoldDB" id="A0A8S9PF25"/>
<accession>A0A8S9PF25</accession>
<proteinExistence type="predicted"/>